<reference evidence="5 6" key="1">
    <citation type="submission" date="2019-06" db="EMBL/GenBank/DDBJ databases">
        <title>Paenimaribius caenipelagi gen. nov., sp. nov., isolated from a tidal flat.</title>
        <authorList>
            <person name="Yoon J.-H."/>
        </authorList>
    </citation>
    <scope>NUCLEOTIDE SEQUENCE [LARGE SCALE GENOMIC DNA]</scope>
    <source>
        <strain evidence="5 6">JBTF-M29</strain>
    </source>
</reference>
<comment type="subcellular location">
    <subcellularLocation>
        <location evidence="1">Cytoplasm</location>
        <location evidence="1">Cytoskeleton</location>
        <location evidence="1">Microtubule organizing center</location>
        <location evidence="1">Centrosome</location>
        <location evidence="1">Centriole</location>
    </subcellularLocation>
</comment>
<organism evidence="5 6">
    <name type="scientific">Palleronia caenipelagi</name>
    <dbReference type="NCBI Taxonomy" id="2489174"/>
    <lineage>
        <taxon>Bacteria</taxon>
        <taxon>Pseudomonadati</taxon>
        <taxon>Pseudomonadota</taxon>
        <taxon>Alphaproteobacteria</taxon>
        <taxon>Rhodobacterales</taxon>
        <taxon>Roseobacteraceae</taxon>
        <taxon>Palleronia</taxon>
    </lineage>
</organism>
<feature type="coiled-coil region" evidence="4">
    <location>
        <begin position="671"/>
        <end position="790"/>
    </location>
</feature>
<sequence length="887" mass="96086">MRRDRQPDHPAALPEPDGQVMQAARPLSMAEYHRLDVSLEEAGPFDTMTAAELDGFLTAIFLPSLGELSLRERHLTRIFGHVDADQRTPDPELRQRVIARAQQIRHMIGEGDATIFMPDRLEPRRVIAEWVSGFVTGIRAEIRDWTPLLLSANAKLLFPILRHAHGFHRFATVTQAHQQIDDAITQITLFQLMPEAGGPVSHAATIFQLNTLISQAEAAHAPPVPMVLPTAQTGLVARARGHVARHATLYSSSLAVGLLAGALVLWTGDQDPATPTEIAAVPAPTEQQLAALATRDAQISALEAANSDSQRARDQLAARIEELEAQLRDAGSTTAETSALQSALSTRDAQLAALKIDQQDLLEQVRSREARIAESERTTRYLTSENARLSDENNELNGVVSALRKERDAALRSVQQSEDALAALQSETGVQLGSLAGQTDALSTQIAELTEARQVAQEKAKAAEAELAALKIDQKDLLEQIRSRETRIAESARTATDLADEKTRLSDEISTLNEVVSTLRDERDDAIRSVDQSQDALAALQSETEVQIASLTGQADALSEQITELTEARQVAEDRAEAAEAELAALTIDRTDLIGQVRSSEARIDESVRTATDLANENTRLVGEISALNSVVATLRDERDSAIQSVKQGQNALAALQSETETQLGSLAGQSTALSEQIRELTEARQVAEEKAKSATAELAKLQTQHAAEIAEARSREQQLSEGLAERDAVLAELVAERNASRAELLDLRQDFSGRAQMFEQEIASLTARKDELTELLAQANAENDALLVKANIPAARPALAAPPVVSVTTAPSAETVETSRRRDLATQIQSELAERYSLGTASERDAWVDAVAAGASIQQAFEDAFGDPHRLIALRLCRDFSELCGA</sequence>
<evidence type="ECO:0000256" key="2">
    <source>
        <dbReference type="ARBA" id="ARBA00022490"/>
    </source>
</evidence>
<dbReference type="PANTHER" id="PTHR20544:SF0">
    <property type="entry name" value="NUCLEOPROTEIN TPR_MLP1 DOMAIN-CONTAINING PROTEIN"/>
    <property type="match status" value="1"/>
</dbReference>
<dbReference type="EMBL" id="VFSV01000008">
    <property type="protein sequence ID" value="TRD22017.1"/>
    <property type="molecule type" value="Genomic_DNA"/>
</dbReference>
<dbReference type="InterPro" id="IPR036255">
    <property type="entry name" value="YgfB-like_sf"/>
</dbReference>
<dbReference type="PANTHER" id="PTHR20544">
    <property type="entry name" value="CENTROSOMAL PROTEIN CEP135"/>
    <property type="match status" value="1"/>
</dbReference>
<name>A0A547Q6K2_9RHOB</name>
<dbReference type="GO" id="GO:0005814">
    <property type="term" value="C:centriole"/>
    <property type="evidence" value="ECO:0007669"/>
    <property type="project" value="UniProtKB-SubCell"/>
</dbReference>
<evidence type="ECO:0000256" key="1">
    <source>
        <dbReference type="ARBA" id="ARBA00004114"/>
    </source>
</evidence>
<dbReference type="SUPFAM" id="SSF101327">
    <property type="entry name" value="YgfB-like"/>
    <property type="match status" value="1"/>
</dbReference>
<dbReference type="RefSeq" id="WP_142834005.1">
    <property type="nucleotide sequence ID" value="NZ_VFSV01000008.1"/>
</dbReference>
<feature type="coiled-coil region" evidence="4">
    <location>
        <begin position="299"/>
        <end position="333"/>
    </location>
</feature>
<dbReference type="Gene3D" id="1.10.287.1490">
    <property type="match status" value="1"/>
</dbReference>
<proteinExistence type="predicted"/>
<dbReference type="AlphaFoldDB" id="A0A547Q6K2"/>
<keyword evidence="6" id="KW-1185">Reference proteome</keyword>
<evidence type="ECO:0000256" key="4">
    <source>
        <dbReference type="SAM" id="Coils"/>
    </source>
</evidence>
<keyword evidence="4" id="KW-0175">Coiled coil</keyword>
<comment type="caution">
    <text evidence="5">The sequence shown here is derived from an EMBL/GenBank/DDBJ whole genome shotgun (WGS) entry which is preliminary data.</text>
</comment>
<protein>
    <submittedName>
        <fullName evidence="5">Uncharacterized protein</fullName>
    </submittedName>
</protein>
<gene>
    <name evidence="5" type="ORF">FEV53_06485</name>
</gene>
<evidence type="ECO:0000313" key="6">
    <source>
        <dbReference type="Proteomes" id="UP000318590"/>
    </source>
</evidence>
<evidence type="ECO:0000256" key="3">
    <source>
        <dbReference type="ARBA" id="ARBA00023212"/>
    </source>
</evidence>
<keyword evidence="2" id="KW-0963">Cytoplasm</keyword>
<keyword evidence="3" id="KW-0206">Cytoskeleton</keyword>
<dbReference type="Proteomes" id="UP000318590">
    <property type="component" value="Unassembled WGS sequence"/>
</dbReference>
<evidence type="ECO:0000313" key="5">
    <source>
        <dbReference type="EMBL" id="TRD22017.1"/>
    </source>
</evidence>
<dbReference type="InterPro" id="IPR051877">
    <property type="entry name" value="Centriole_BasalBody_StrucProt"/>
</dbReference>
<accession>A0A547Q6K2</accession>
<feature type="coiled-coil region" evidence="4">
    <location>
        <begin position="386"/>
        <end position="596"/>
    </location>
</feature>